<accession>A0A804RFN7</accession>
<dbReference type="AlphaFoldDB" id="A0A804RFN7"/>
<reference evidence="1" key="2">
    <citation type="submission" date="2019-07" db="EMBL/GenBank/DDBJ databases">
        <authorList>
            <person name="Seetharam A."/>
            <person name="Woodhouse M."/>
            <person name="Cannon E."/>
        </authorList>
    </citation>
    <scope>NUCLEOTIDE SEQUENCE [LARGE SCALE GENOMIC DNA]</scope>
    <source>
        <strain evidence="1">cv. B73</strain>
    </source>
</reference>
<evidence type="ECO:0000313" key="2">
    <source>
        <dbReference type="Proteomes" id="UP000007305"/>
    </source>
</evidence>
<name>A0A804RFN7_MAIZE</name>
<dbReference type="Proteomes" id="UP000007305">
    <property type="component" value="Chromosome 10"/>
</dbReference>
<dbReference type="Gramene" id="Zm00001eb409610_T001">
    <property type="protein sequence ID" value="Zm00001eb409610_P001"/>
    <property type="gene ID" value="Zm00001eb409610"/>
</dbReference>
<reference evidence="1" key="3">
    <citation type="submission" date="2021-05" db="UniProtKB">
        <authorList>
            <consortium name="EnsemblPlants"/>
        </authorList>
    </citation>
    <scope>IDENTIFICATION</scope>
    <source>
        <strain evidence="1">cv. B73</strain>
    </source>
</reference>
<proteinExistence type="predicted"/>
<sequence length="129" mass="15291">MQICQVQGQLQHCYSSIRYLSSNKIGLENISKALNILKRRCQRKPWRLDLLLAKLSLWRSLFLQPMGRSFWYSTASDFSSWQSSKVVASYCKCLRIRSYYLRSQVKNKKPASDFVSWQSYLINRCSYTR</sequence>
<dbReference type="InParanoid" id="A0A804RFN7"/>
<protein>
    <submittedName>
        <fullName evidence="1">Uncharacterized protein</fullName>
    </submittedName>
</protein>
<evidence type="ECO:0000313" key="1">
    <source>
        <dbReference type="EnsemblPlants" id="Zm00001eb409610_P001"/>
    </source>
</evidence>
<reference evidence="2" key="1">
    <citation type="journal article" date="2009" name="Science">
        <title>The B73 maize genome: complexity, diversity, and dynamics.</title>
        <authorList>
            <person name="Schnable P.S."/>
            <person name="Ware D."/>
            <person name="Fulton R.S."/>
            <person name="Stein J.C."/>
            <person name="Wei F."/>
            <person name="Pasternak S."/>
            <person name="Liang C."/>
            <person name="Zhang J."/>
            <person name="Fulton L."/>
            <person name="Graves T.A."/>
            <person name="Minx P."/>
            <person name="Reily A.D."/>
            <person name="Courtney L."/>
            <person name="Kruchowski S.S."/>
            <person name="Tomlinson C."/>
            <person name="Strong C."/>
            <person name="Delehaunty K."/>
            <person name="Fronick C."/>
            <person name="Courtney B."/>
            <person name="Rock S.M."/>
            <person name="Belter E."/>
            <person name="Du F."/>
            <person name="Kim K."/>
            <person name="Abbott R.M."/>
            <person name="Cotton M."/>
            <person name="Levy A."/>
            <person name="Marchetto P."/>
            <person name="Ochoa K."/>
            <person name="Jackson S.M."/>
            <person name="Gillam B."/>
            <person name="Chen W."/>
            <person name="Yan L."/>
            <person name="Higginbotham J."/>
            <person name="Cardenas M."/>
            <person name="Waligorski J."/>
            <person name="Applebaum E."/>
            <person name="Phelps L."/>
            <person name="Falcone J."/>
            <person name="Kanchi K."/>
            <person name="Thane T."/>
            <person name="Scimone A."/>
            <person name="Thane N."/>
            <person name="Henke J."/>
            <person name="Wang T."/>
            <person name="Ruppert J."/>
            <person name="Shah N."/>
            <person name="Rotter K."/>
            <person name="Hodges J."/>
            <person name="Ingenthron E."/>
            <person name="Cordes M."/>
            <person name="Kohlberg S."/>
            <person name="Sgro J."/>
            <person name="Delgado B."/>
            <person name="Mead K."/>
            <person name="Chinwalla A."/>
            <person name="Leonard S."/>
            <person name="Crouse K."/>
            <person name="Collura K."/>
            <person name="Kudrna D."/>
            <person name="Currie J."/>
            <person name="He R."/>
            <person name="Angelova A."/>
            <person name="Rajasekar S."/>
            <person name="Mueller T."/>
            <person name="Lomeli R."/>
            <person name="Scara G."/>
            <person name="Ko A."/>
            <person name="Delaney K."/>
            <person name="Wissotski M."/>
            <person name="Lopez G."/>
            <person name="Campos D."/>
            <person name="Braidotti M."/>
            <person name="Ashley E."/>
            <person name="Golser W."/>
            <person name="Kim H."/>
            <person name="Lee S."/>
            <person name="Lin J."/>
            <person name="Dujmic Z."/>
            <person name="Kim W."/>
            <person name="Talag J."/>
            <person name="Zuccolo A."/>
            <person name="Fan C."/>
            <person name="Sebastian A."/>
            <person name="Kramer M."/>
            <person name="Spiegel L."/>
            <person name="Nascimento L."/>
            <person name="Zutavern T."/>
            <person name="Miller B."/>
            <person name="Ambroise C."/>
            <person name="Muller S."/>
            <person name="Spooner W."/>
            <person name="Narechania A."/>
            <person name="Ren L."/>
            <person name="Wei S."/>
            <person name="Kumari S."/>
            <person name="Faga B."/>
            <person name="Levy M.J."/>
            <person name="McMahan L."/>
            <person name="Van Buren P."/>
            <person name="Vaughn M.W."/>
            <person name="Ying K."/>
            <person name="Yeh C.-T."/>
            <person name="Emrich S.J."/>
            <person name="Jia Y."/>
            <person name="Kalyanaraman A."/>
            <person name="Hsia A.-P."/>
            <person name="Barbazuk W.B."/>
            <person name="Baucom R.S."/>
            <person name="Brutnell T.P."/>
            <person name="Carpita N.C."/>
            <person name="Chaparro C."/>
            <person name="Chia J.-M."/>
            <person name="Deragon J.-M."/>
            <person name="Estill J.C."/>
            <person name="Fu Y."/>
            <person name="Jeddeloh J.A."/>
            <person name="Han Y."/>
            <person name="Lee H."/>
            <person name="Li P."/>
            <person name="Lisch D.R."/>
            <person name="Liu S."/>
            <person name="Liu Z."/>
            <person name="Nagel D.H."/>
            <person name="McCann M.C."/>
            <person name="SanMiguel P."/>
            <person name="Myers A.M."/>
            <person name="Nettleton D."/>
            <person name="Nguyen J."/>
            <person name="Penning B.W."/>
            <person name="Ponnala L."/>
            <person name="Schneider K.L."/>
            <person name="Schwartz D.C."/>
            <person name="Sharma A."/>
            <person name="Soderlund C."/>
            <person name="Springer N.M."/>
            <person name="Sun Q."/>
            <person name="Wang H."/>
            <person name="Waterman M."/>
            <person name="Westerman R."/>
            <person name="Wolfgruber T.K."/>
            <person name="Yang L."/>
            <person name="Yu Y."/>
            <person name="Zhang L."/>
            <person name="Zhou S."/>
            <person name="Zhu Q."/>
            <person name="Bennetzen J.L."/>
            <person name="Dawe R.K."/>
            <person name="Jiang J."/>
            <person name="Jiang N."/>
            <person name="Presting G.G."/>
            <person name="Wessler S.R."/>
            <person name="Aluru S."/>
            <person name="Martienssen R.A."/>
            <person name="Clifton S.W."/>
            <person name="McCombie W.R."/>
            <person name="Wing R.A."/>
            <person name="Wilson R.K."/>
        </authorList>
    </citation>
    <scope>NUCLEOTIDE SEQUENCE [LARGE SCALE GENOMIC DNA]</scope>
    <source>
        <strain evidence="2">cv. B73</strain>
    </source>
</reference>
<keyword evidence="2" id="KW-1185">Reference proteome</keyword>
<dbReference type="EnsemblPlants" id="Zm00001eb409610_T001">
    <property type="protein sequence ID" value="Zm00001eb409610_P001"/>
    <property type="gene ID" value="Zm00001eb409610"/>
</dbReference>
<organism evidence="1 2">
    <name type="scientific">Zea mays</name>
    <name type="common">Maize</name>
    <dbReference type="NCBI Taxonomy" id="4577"/>
    <lineage>
        <taxon>Eukaryota</taxon>
        <taxon>Viridiplantae</taxon>
        <taxon>Streptophyta</taxon>
        <taxon>Embryophyta</taxon>
        <taxon>Tracheophyta</taxon>
        <taxon>Spermatophyta</taxon>
        <taxon>Magnoliopsida</taxon>
        <taxon>Liliopsida</taxon>
        <taxon>Poales</taxon>
        <taxon>Poaceae</taxon>
        <taxon>PACMAD clade</taxon>
        <taxon>Panicoideae</taxon>
        <taxon>Andropogonodae</taxon>
        <taxon>Andropogoneae</taxon>
        <taxon>Tripsacinae</taxon>
        <taxon>Zea</taxon>
    </lineage>
</organism>